<evidence type="ECO:0000313" key="3">
    <source>
        <dbReference type="Proteomes" id="UP000838160"/>
    </source>
</evidence>
<feature type="transmembrane region" description="Helical" evidence="1">
    <location>
        <begin position="82"/>
        <end position="101"/>
    </location>
</feature>
<keyword evidence="1" id="KW-0812">Transmembrane</keyword>
<dbReference type="Proteomes" id="UP000838160">
    <property type="component" value="Unassembled WGS sequence"/>
</dbReference>
<evidence type="ECO:0000313" key="2">
    <source>
        <dbReference type="EMBL" id="CAH0524886.1"/>
    </source>
</evidence>
<gene>
    <name evidence="2" type="ORF">VHP8226_00561</name>
</gene>
<feature type="transmembrane region" description="Helical" evidence="1">
    <location>
        <begin position="54"/>
        <end position="75"/>
    </location>
</feature>
<evidence type="ECO:0000256" key="1">
    <source>
        <dbReference type="SAM" id="Phobius"/>
    </source>
</evidence>
<name>A0ABM8ZF60_9VIBR</name>
<feature type="transmembrane region" description="Helical" evidence="1">
    <location>
        <begin position="272"/>
        <end position="289"/>
    </location>
</feature>
<protein>
    <submittedName>
        <fullName evidence="2">Uncharacterized protein</fullName>
    </submittedName>
</protein>
<keyword evidence="3" id="KW-1185">Reference proteome</keyword>
<keyword evidence="1" id="KW-0472">Membrane</keyword>
<comment type="caution">
    <text evidence="2">The sequence shown here is derived from an EMBL/GenBank/DDBJ whole genome shotgun (WGS) entry which is preliminary data.</text>
</comment>
<keyword evidence="1" id="KW-1133">Transmembrane helix</keyword>
<reference evidence="2" key="1">
    <citation type="submission" date="2021-12" db="EMBL/GenBank/DDBJ databases">
        <authorList>
            <person name="Rodrigo-Torres L."/>
            <person name="Arahal R. D."/>
            <person name="Lucena T."/>
        </authorList>
    </citation>
    <scope>NUCLEOTIDE SEQUENCE</scope>
    <source>
        <strain evidence="2">CECT 8226</strain>
    </source>
</reference>
<dbReference type="EMBL" id="CAKLCM010000002">
    <property type="protein sequence ID" value="CAH0524886.1"/>
    <property type="molecule type" value="Genomic_DNA"/>
</dbReference>
<accession>A0ABM8ZF60</accession>
<organism evidence="2 3">
    <name type="scientific">Vibrio hippocampi</name>
    <dbReference type="NCBI Taxonomy" id="654686"/>
    <lineage>
        <taxon>Bacteria</taxon>
        <taxon>Pseudomonadati</taxon>
        <taxon>Pseudomonadota</taxon>
        <taxon>Gammaproteobacteria</taxon>
        <taxon>Vibrionales</taxon>
        <taxon>Vibrionaceae</taxon>
        <taxon>Vibrio</taxon>
    </lineage>
</organism>
<feature type="transmembrane region" description="Helical" evidence="1">
    <location>
        <begin position="21"/>
        <end position="42"/>
    </location>
</feature>
<proteinExistence type="predicted"/>
<sequence length="403" mass="45616">MVFTMTEQVSPTMLIARVVKLPNAIYALAPLLLLMALCQPIVQDRDLYFSFTHAYPAWLLAIILLPACFCYLLGLQARWSRIALACALILLFAMPFIEAFLDEERLRNITRLFGDDIQFLSNQHNYRYFHRFEDNWQDFIGLAWLTVPALLFCIVALIAPKYRPNQEGFPTLAEIKSAFSKQAFSKQAVAEFATSSLSGMQARAELAKTQLQQKVGDNEAVTNMAKDKMSQLSQAGKGLLNDAQPIKDNLKQQINQIGSADDIKQLVIKNKIWVGVAGIVVVILGSWLLSSSDSPSARDVEKQVVAIVDEIEWKIDIDNLDIEQCEQAHNGIDYRCLVTAEVELYDPNNNRKRLKSSINETPRTFKYRDGEWQITLDHILSTDAQFTLGMMVIGDMFEGLKRR</sequence>
<feature type="transmembrane region" description="Helical" evidence="1">
    <location>
        <begin position="139"/>
        <end position="159"/>
    </location>
</feature>